<evidence type="ECO:0000313" key="3">
    <source>
        <dbReference type="Proteomes" id="UP000053660"/>
    </source>
</evidence>
<proteinExistence type="predicted"/>
<name>A0A0B1TQE8_OESDE</name>
<dbReference type="AlphaFoldDB" id="A0A0B1TQE8"/>
<accession>A0A0B1TQE8</accession>
<dbReference type="OrthoDB" id="6022054at2759"/>
<keyword evidence="3" id="KW-1185">Reference proteome</keyword>
<gene>
    <name evidence="2" type="ORF">OESDEN_00262</name>
</gene>
<evidence type="ECO:0000313" key="2">
    <source>
        <dbReference type="EMBL" id="KHJ99753.1"/>
    </source>
</evidence>
<dbReference type="Proteomes" id="UP000053660">
    <property type="component" value="Unassembled WGS sequence"/>
</dbReference>
<reference evidence="2 3" key="1">
    <citation type="submission" date="2014-03" db="EMBL/GenBank/DDBJ databases">
        <title>Draft genome of the hookworm Oesophagostomum dentatum.</title>
        <authorList>
            <person name="Mitreva M."/>
        </authorList>
    </citation>
    <scope>NUCLEOTIDE SEQUENCE [LARGE SCALE GENOMIC DNA]</scope>
    <source>
        <strain evidence="2 3">OD-Hann</strain>
    </source>
</reference>
<protein>
    <submittedName>
        <fullName evidence="2">Uncharacterized protein</fullName>
    </submittedName>
</protein>
<feature type="region of interest" description="Disordered" evidence="1">
    <location>
        <begin position="55"/>
        <end position="190"/>
    </location>
</feature>
<evidence type="ECO:0000256" key="1">
    <source>
        <dbReference type="SAM" id="MobiDB-lite"/>
    </source>
</evidence>
<sequence length="301" mass="34432">MCFYLVFNIVFTCYRHLITKNKKAQPHNLDRASVVAIITTVQTEEAEEAIESLTPVGTQTPERARTLTGSQTGDVRPQTEELRVLISTEASGLGVRREQHPTSQEQEECVVRSRSASFLFDSPHVDDRDRPNVQDRDKPSVQDRDKPSAQDRDKSSIEERDKPDVQEDREKIEAGNERGKNDVENVLNNGNGENYRNRFSIGSFFTKLNSDRACSCPDLLSEKRTLVGLVRAEVTDKAPQEKMLERFPYLRLVRPLGAEHYAEIEADLDCDHELRRTTYMEKSKVHRSNHAFPQFISSRIL</sequence>
<feature type="compositionally biased region" description="Polar residues" evidence="1">
    <location>
        <begin position="55"/>
        <end position="73"/>
    </location>
</feature>
<organism evidence="2 3">
    <name type="scientific">Oesophagostomum dentatum</name>
    <name type="common">Nodular worm</name>
    <dbReference type="NCBI Taxonomy" id="61180"/>
    <lineage>
        <taxon>Eukaryota</taxon>
        <taxon>Metazoa</taxon>
        <taxon>Ecdysozoa</taxon>
        <taxon>Nematoda</taxon>
        <taxon>Chromadorea</taxon>
        <taxon>Rhabditida</taxon>
        <taxon>Rhabditina</taxon>
        <taxon>Rhabditomorpha</taxon>
        <taxon>Strongyloidea</taxon>
        <taxon>Strongylidae</taxon>
        <taxon>Oesophagostomum</taxon>
    </lineage>
</organism>
<dbReference type="EMBL" id="KN549206">
    <property type="protein sequence ID" value="KHJ99753.1"/>
    <property type="molecule type" value="Genomic_DNA"/>
</dbReference>
<feature type="compositionally biased region" description="Basic and acidic residues" evidence="1">
    <location>
        <begin position="123"/>
        <end position="183"/>
    </location>
</feature>